<protein>
    <submittedName>
        <fullName evidence="1">Uncharacterized protein</fullName>
    </submittedName>
</protein>
<gene>
    <name evidence="1" type="ORF">BDW42DRAFT_162360</name>
</gene>
<name>A0A2J5I4C9_9EURO</name>
<dbReference type="EMBL" id="KZ559510">
    <property type="protein sequence ID" value="PLN84620.1"/>
    <property type="molecule type" value="Genomic_DNA"/>
</dbReference>
<keyword evidence="2" id="KW-1185">Reference proteome</keyword>
<accession>A0A2J5I4C9</accession>
<reference evidence="2" key="1">
    <citation type="submission" date="2017-12" db="EMBL/GenBank/DDBJ databases">
        <authorList>
            <consortium name="DOE Joint Genome Institute"/>
            <person name="Mondo S.J."/>
            <person name="Kjaerbolling I."/>
            <person name="Vesth T.C."/>
            <person name="Frisvad J.C."/>
            <person name="Nybo J.L."/>
            <person name="Theobald S."/>
            <person name="Kuo A."/>
            <person name="Bowyer P."/>
            <person name="Matsuda Y."/>
            <person name="Lyhne E.K."/>
            <person name="Kogle M.E."/>
            <person name="Clum A."/>
            <person name="Lipzen A."/>
            <person name="Salamov A."/>
            <person name="Ngan C.Y."/>
            <person name="Daum C."/>
            <person name="Chiniquy J."/>
            <person name="Barry K."/>
            <person name="LaButti K."/>
            <person name="Haridas S."/>
            <person name="Simmons B.A."/>
            <person name="Magnuson J.K."/>
            <person name="Mortensen U.H."/>
            <person name="Larsen T.O."/>
            <person name="Grigoriev I.V."/>
            <person name="Baker S.E."/>
            <person name="Andersen M.R."/>
            <person name="Nordberg H.P."/>
            <person name="Cantor M.N."/>
            <person name="Hua S.X."/>
        </authorList>
    </citation>
    <scope>NUCLEOTIDE SEQUENCE [LARGE SCALE GENOMIC DNA]</scope>
    <source>
        <strain evidence="2">IBT 19404</strain>
    </source>
</reference>
<evidence type="ECO:0000313" key="2">
    <source>
        <dbReference type="Proteomes" id="UP000235023"/>
    </source>
</evidence>
<dbReference type="PANTHER" id="PTHR40788:SF2">
    <property type="entry name" value="CLR5 DOMAIN-CONTAINING PROTEIN"/>
    <property type="match status" value="1"/>
</dbReference>
<dbReference type="AlphaFoldDB" id="A0A2J5I4C9"/>
<proteinExistence type="predicted"/>
<dbReference type="Proteomes" id="UP000235023">
    <property type="component" value="Unassembled WGS sequence"/>
</dbReference>
<organism evidence="1 2">
    <name type="scientific">Aspergillus taichungensis</name>
    <dbReference type="NCBI Taxonomy" id="482145"/>
    <lineage>
        <taxon>Eukaryota</taxon>
        <taxon>Fungi</taxon>
        <taxon>Dikarya</taxon>
        <taxon>Ascomycota</taxon>
        <taxon>Pezizomycotina</taxon>
        <taxon>Eurotiomycetes</taxon>
        <taxon>Eurotiomycetidae</taxon>
        <taxon>Eurotiales</taxon>
        <taxon>Aspergillaceae</taxon>
        <taxon>Aspergillus</taxon>
        <taxon>Aspergillus subgen. Circumdati</taxon>
    </lineage>
</organism>
<sequence length="66" mass="7699">MSGTAFSVQKLYGSVWQFTPRNLIVERSILFHEPNFMAKIPYQYARQIGRRLFRAYGWHGGMFGLA</sequence>
<dbReference type="OrthoDB" id="4510200at2759"/>
<evidence type="ECO:0000313" key="1">
    <source>
        <dbReference type="EMBL" id="PLN84620.1"/>
    </source>
</evidence>
<dbReference type="PANTHER" id="PTHR40788">
    <property type="entry name" value="CLR5 DOMAIN-CONTAINING PROTEIN-RELATED"/>
    <property type="match status" value="1"/>
</dbReference>